<dbReference type="EMBL" id="JAAXYH010000012">
    <property type="protein sequence ID" value="NMH66490.1"/>
    <property type="molecule type" value="Genomic_DNA"/>
</dbReference>
<dbReference type="Gene3D" id="2.30.30.400">
    <property type="entry name" value="Rof-like"/>
    <property type="match status" value="1"/>
</dbReference>
<dbReference type="RefSeq" id="WP_169565211.1">
    <property type="nucleotide sequence ID" value="NZ_JAAXYH010000012.1"/>
</dbReference>
<comment type="caution">
    <text evidence="1">The sequence shown here is derived from an EMBL/GenBank/DDBJ whole genome shotgun (WGS) entry which is preliminary data.</text>
</comment>
<evidence type="ECO:0000313" key="2">
    <source>
        <dbReference type="Proteomes" id="UP000737113"/>
    </source>
</evidence>
<dbReference type="InterPro" id="IPR038626">
    <property type="entry name" value="Rof-like_sf"/>
</dbReference>
<dbReference type="SUPFAM" id="SSF101744">
    <property type="entry name" value="Rof/RNase P subunit-like"/>
    <property type="match status" value="1"/>
</dbReference>
<organism evidence="1 2">
    <name type="scientific">Shewanella salipaludis</name>
    <dbReference type="NCBI Taxonomy" id="2723052"/>
    <lineage>
        <taxon>Bacteria</taxon>
        <taxon>Pseudomonadati</taxon>
        <taxon>Pseudomonadota</taxon>
        <taxon>Gammaproteobacteria</taxon>
        <taxon>Alteromonadales</taxon>
        <taxon>Shewanellaceae</taxon>
        <taxon>Shewanella</taxon>
    </lineage>
</organism>
<sequence>MTPAIIACDLHDHVEIICMRRYPIRVQRMDGSQICGTAFNTRTGAGEEYLQLHAAGDLLEVPLQLIEHIEVLDSSAPLTTLWLQPRQ</sequence>
<dbReference type="InterPro" id="IPR009778">
    <property type="entry name" value="ROF"/>
</dbReference>
<protein>
    <submittedName>
        <fullName evidence="1">Transcriptional antiterminator</fullName>
    </submittedName>
</protein>
<keyword evidence="2" id="KW-1185">Reference proteome</keyword>
<name>A0A972FUS5_9GAMM</name>
<reference evidence="1" key="1">
    <citation type="submission" date="2020-04" db="EMBL/GenBank/DDBJ databases">
        <title>Description of Shewanella salipaludis sp. nov., isolated from a salt marsh.</title>
        <authorList>
            <person name="Park S."/>
            <person name="Yoon J.-H."/>
        </authorList>
    </citation>
    <scope>NUCLEOTIDE SEQUENCE</scope>
    <source>
        <strain evidence="1">SHSM-M6</strain>
    </source>
</reference>
<proteinExistence type="predicted"/>
<gene>
    <name evidence="1" type="ORF">HC757_15125</name>
</gene>
<accession>A0A972FUS5</accession>
<dbReference type="AlphaFoldDB" id="A0A972FUS5"/>
<evidence type="ECO:0000313" key="1">
    <source>
        <dbReference type="EMBL" id="NMH66490.1"/>
    </source>
</evidence>
<dbReference type="InterPro" id="IPR023534">
    <property type="entry name" value="Rof/RNase_P-like"/>
</dbReference>
<dbReference type="Proteomes" id="UP000737113">
    <property type="component" value="Unassembled WGS sequence"/>
</dbReference>
<dbReference type="Pfam" id="PF07073">
    <property type="entry name" value="ROF"/>
    <property type="match status" value="1"/>
</dbReference>